<evidence type="ECO:0000256" key="5">
    <source>
        <dbReference type="ARBA" id="ARBA00022705"/>
    </source>
</evidence>
<dbReference type="GO" id="GO:0003682">
    <property type="term" value="F:chromatin binding"/>
    <property type="evidence" value="ECO:0007669"/>
    <property type="project" value="TreeGrafter"/>
</dbReference>
<dbReference type="InterPro" id="IPR006133">
    <property type="entry name" value="DNA-dir_DNA_pol_B_exonuc"/>
</dbReference>
<evidence type="ECO:0000256" key="2">
    <source>
        <dbReference type="ARBA" id="ARBA00005755"/>
    </source>
</evidence>
<evidence type="ECO:0000256" key="13">
    <source>
        <dbReference type="SAM" id="MobiDB-lite"/>
    </source>
</evidence>
<dbReference type="InterPro" id="IPR043502">
    <property type="entry name" value="DNA/RNA_pol_sf"/>
</dbReference>
<dbReference type="SMART" id="SM00486">
    <property type="entry name" value="POLBc"/>
    <property type="match status" value="1"/>
</dbReference>
<evidence type="ECO:0000259" key="14">
    <source>
        <dbReference type="Pfam" id="PF00136"/>
    </source>
</evidence>
<dbReference type="InterPro" id="IPR012337">
    <property type="entry name" value="RNaseH-like_sf"/>
</dbReference>
<evidence type="ECO:0000313" key="18">
    <source>
        <dbReference type="EMBL" id="ORY74068.1"/>
    </source>
</evidence>
<feature type="region of interest" description="Disordered" evidence="13">
    <location>
        <begin position="319"/>
        <end position="341"/>
    </location>
</feature>
<dbReference type="PROSITE" id="PS00116">
    <property type="entry name" value="DNA_POLYMERASE_B"/>
    <property type="match status" value="1"/>
</dbReference>
<dbReference type="InterPro" id="IPR015088">
    <property type="entry name" value="Znf_DNA-dir_DNA_pol_B_alpha"/>
</dbReference>
<dbReference type="NCBIfam" id="TIGR00592">
    <property type="entry name" value="pol2"/>
    <property type="match status" value="1"/>
</dbReference>
<dbReference type="InterPro" id="IPR042087">
    <property type="entry name" value="DNA_pol_B_thumb"/>
</dbReference>
<keyword evidence="11" id="KW-0539">Nucleus</keyword>
<evidence type="ECO:0000256" key="1">
    <source>
        <dbReference type="ARBA" id="ARBA00004123"/>
    </source>
</evidence>
<protein>
    <recommendedName>
        <fullName evidence="12">DNA polymerase</fullName>
        <ecNumber evidence="12">2.7.7.7</ecNumber>
    </recommendedName>
</protein>
<dbReference type="Gene3D" id="3.90.1600.10">
    <property type="entry name" value="Palm domain of DNA polymerase"/>
    <property type="match status" value="1"/>
</dbReference>
<dbReference type="PANTHER" id="PTHR45861:SF1">
    <property type="entry name" value="DNA POLYMERASE ALPHA CATALYTIC SUBUNIT"/>
    <property type="match status" value="1"/>
</dbReference>
<dbReference type="STRING" id="106004.A0A1Y2ER99"/>
<dbReference type="Gene3D" id="1.10.3200.20">
    <property type="entry name" value="DNA Polymerase alpha, zinc finger"/>
    <property type="match status" value="1"/>
</dbReference>
<feature type="compositionally biased region" description="Low complexity" evidence="13">
    <location>
        <begin position="185"/>
        <end position="197"/>
    </location>
</feature>
<evidence type="ECO:0000256" key="11">
    <source>
        <dbReference type="ARBA" id="ARBA00023242"/>
    </source>
</evidence>
<feature type="region of interest" description="Disordered" evidence="13">
    <location>
        <begin position="151"/>
        <end position="252"/>
    </location>
</feature>
<dbReference type="FunCoup" id="A0A1Y2ER99">
    <property type="interactions" value="506"/>
</dbReference>
<dbReference type="InParanoid" id="A0A1Y2ER99"/>
<dbReference type="InterPro" id="IPR038256">
    <property type="entry name" value="Pol_alpha_znc_sf"/>
</dbReference>
<keyword evidence="9 12" id="KW-0239">DNA-directed DNA polymerase</keyword>
<dbReference type="Gene3D" id="1.10.132.60">
    <property type="entry name" value="DNA polymerase family B, C-terminal domain"/>
    <property type="match status" value="1"/>
</dbReference>
<feature type="domain" description="DNA-directed DNA polymerase family B exonuclease" evidence="15">
    <location>
        <begin position="555"/>
        <end position="783"/>
    </location>
</feature>
<dbReference type="InterPro" id="IPR045846">
    <property type="entry name" value="POLBc_alpha"/>
</dbReference>
<dbReference type="Pfam" id="PF00136">
    <property type="entry name" value="DNA_pol_B"/>
    <property type="match status" value="1"/>
</dbReference>
<dbReference type="InterPro" id="IPR023211">
    <property type="entry name" value="DNA_pol_palm_dom_sf"/>
</dbReference>
<evidence type="ECO:0000256" key="12">
    <source>
        <dbReference type="RuleBase" id="RU000442"/>
    </source>
</evidence>
<dbReference type="Pfam" id="PF08996">
    <property type="entry name" value="zf-DNA_Pol"/>
    <property type="match status" value="1"/>
</dbReference>
<feature type="region of interest" description="Disordered" evidence="13">
    <location>
        <begin position="266"/>
        <end position="304"/>
    </location>
</feature>
<reference evidence="18 19" key="1">
    <citation type="submission" date="2016-07" db="EMBL/GenBank/DDBJ databases">
        <title>Pervasive Adenine N6-methylation of Active Genes in Fungi.</title>
        <authorList>
            <consortium name="DOE Joint Genome Institute"/>
            <person name="Mondo S.J."/>
            <person name="Dannebaum R.O."/>
            <person name="Kuo R.C."/>
            <person name="Labutti K."/>
            <person name="Haridas S."/>
            <person name="Kuo A."/>
            <person name="Salamov A."/>
            <person name="Ahrendt S.R."/>
            <person name="Lipzen A."/>
            <person name="Sullivan W."/>
            <person name="Andreopoulos W.B."/>
            <person name="Clum A."/>
            <person name="Lindquist E."/>
            <person name="Daum C."/>
            <person name="Ramamoorthy G.K."/>
            <person name="Gryganskyi A."/>
            <person name="Culley D."/>
            <person name="Magnuson J.K."/>
            <person name="James T.Y."/>
            <person name="O'Malley M.A."/>
            <person name="Stajich J.E."/>
            <person name="Spatafora J.W."/>
            <person name="Visel A."/>
            <person name="Grigoriev I.V."/>
        </authorList>
    </citation>
    <scope>NUCLEOTIDE SEQUENCE [LARGE SCALE GENOMIC DNA]</scope>
    <source>
        <strain evidence="18 19">62-1032</strain>
    </source>
</reference>
<feature type="region of interest" description="Disordered" evidence="13">
    <location>
        <begin position="56"/>
        <end position="134"/>
    </location>
</feature>
<dbReference type="GO" id="GO:0003697">
    <property type="term" value="F:single-stranded DNA binding"/>
    <property type="evidence" value="ECO:0007669"/>
    <property type="project" value="TreeGrafter"/>
</dbReference>
<dbReference type="GO" id="GO:0006273">
    <property type="term" value="P:lagging strand elongation"/>
    <property type="evidence" value="ECO:0007669"/>
    <property type="project" value="TreeGrafter"/>
</dbReference>
<dbReference type="Pfam" id="PF12254">
    <property type="entry name" value="DNA_pol_alpha_N"/>
    <property type="match status" value="1"/>
</dbReference>
<dbReference type="Gene3D" id="6.10.10.100">
    <property type="match status" value="1"/>
</dbReference>
<feature type="domain" description="DNA-directed DNA polymerase family B multifunctional" evidence="14">
    <location>
        <begin position="869"/>
        <end position="1321"/>
    </location>
</feature>
<comment type="subcellular location">
    <subcellularLocation>
        <location evidence="1">Nucleus</location>
    </subcellularLocation>
</comment>
<dbReference type="CDD" id="cd05776">
    <property type="entry name" value="DNA_polB_alpha_exo"/>
    <property type="match status" value="1"/>
</dbReference>
<dbReference type="InterPro" id="IPR036397">
    <property type="entry name" value="RNaseH_sf"/>
</dbReference>
<dbReference type="OrthoDB" id="6755010at2759"/>
<dbReference type="SUPFAM" id="SSF53098">
    <property type="entry name" value="Ribonuclease H-like"/>
    <property type="match status" value="1"/>
</dbReference>
<keyword evidence="5 12" id="KW-0235">DNA replication</keyword>
<dbReference type="InterPro" id="IPR006134">
    <property type="entry name" value="DNA-dir_DNA_pol_B_multi_dom"/>
</dbReference>
<keyword evidence="6" id="KW-0479">Metal-binding</keyword>
<evidence type="ECO:0000259" key="15">
    <source>
        <dbReference type="Pfam" id="PF03104"/>
    </source>
</evidence>
<dbReference type="Proteomes" id="UP000193467">
    <property type="component" value="Unassembled WGS sequence"/>
</dbReference>
<dbReference type="GO" id="GO:0008270">
    <property type="term" value="F:zinc ion binding"/>
    <property type="evidence" value="ECO:0007669"/>
    <property type="project" value="UniProtKB-KW"/>
</dbReference>
<evidence type="ECO:0000313" key="19">
    <source>
        <dbReference type="Proteomes" id="UP000193467"/>
    </source>
</evidence>
<comment type="caution">
    <text evidence="18">The sequence shown here is derived from an EMBL/GenBank/DDBJ whole genome shotgun (WGS) entry which is preliminary data.</text>
</comment>
<feature type="domain" description="Zinc finger DNA-directed DNA polymerase family B alpha" evidence="16">
    <location>
        <begin position="1357"/>
        <end position="1540"/>
    </location>
</feature>
<evidence type="ECO:0000256" key="10">
    <source>
        <dbReference type="ARBA" id="ARBA00023125"/>
    </source>
</evidence>
<dbReference type="FunFam" id="1.10.132.60:FF:000004">
    <property type="entry name" value="DNA polymerase"/>
    <property type="match status" value="1"/>
</dbReference>
<dbReference type="GO" id="GO:0003887">
    <property type="term" value="F:DNA-directed DNA polymerase activity"/>
    <property type="evidence" value="ECO:0007669"/>
    <property type="project" value="UniProtKB-KW"/>
</dbReference>
<dbReference type="Gene3D" id="1.10.287.690">
    <property type="entry name" value="Helix hairpin bin"/>
    <property type="match status" value="1"/>
</dbReference>
<dbReference type="GO" id="GO:0000166">
    <property type="term" value="F:nucleotide binding"/>
    <property type="evidence" value="ECO:0007669"/>
    <property type="project" value="InterPro"/>
</dbReference>
<evidence type="ECO:0000256" key="3">
    <source>
        <dbReference type="ARBA" id="ARBA00022679"/>
    </source>
</evidence>
<dbReference type="Gene3D" id="3.30.420.10">
    <property type="entry name" value="Ribonuclease H-like superfamily/Ribonuclease H"/>
    <property type="match status" value="1"/>
</dbReference>
<feature type="domain" description="DNA polymerase alpha catalytic subunit N-terminal" evidence="17">
    <location>
        <begin position="11"/>
        <end position="74"/>
    </location>
</feature>
<sequence length="1545" mass="171519">MSTKAAKRAQLEALRAARASGKRNWEAKEDTAIFDEVDEEDYRSIVRGRLAEDDFIEEDNGVSGYADNGEDHWDRSEEEEEEDEEEKRARKEAKKVKAKEKEAAAAKAASRRKAKPVVVPAGANPYLKPKKDEAEVDDFMASLMGDLEGQETVSSKPAYQPKVQPTRFKSIVSGFKRRADDDASSFRSSTRTTSSSDVGASDPLSDPYPGGKDTAPSSDGEAFGNGKKARFDPQIDEDLGGMDSMDFSERMEGGFGDVDEAIRKADESRNAEAAVAAPKEEDEDDDLFVKPAAPVNKPKGPPVRRQLVNASAIKVKPEPVEAKVPSPPTLPSAADVKPAKPRGMDWRTATASLAQAAVPMALDEAPLEEAEPLPLPESLKRKGKGGVLDVVLDTVDALEDDGSLRFWWFDYVEPPGGKLMLVGKVKIRKGKDAGKWTSAVVTVTGIKRKLYVLPRLKGLDDEGNELDYGEEDEGPEFDDVDVDFHTDATEKWGVTGIESTPEFVRKKYAFGIKGIPREETNWLEVSCDFPSGRKFEGAQNAGEIPLNASGALYSHVFGTNASAFELFVVERKIMGPCWLNIEAPTVKDPKKAGDTWTKLEVTVGKDSVNVFAQDDASAPKANPPLTIMSLSARTVVHLNENKREMVCASARVWTDTDLDDPKPLEKIPSSVTTLVRNLFTPFPAGFEALARGANPGSRNSIIPFKDEKAMLTQLLATIVRHDPDVIVGHDFSALELDVLLNRLKDLKVDNFSRIGRFRRKNWPKLNAGRNTHLLNGRLILDLSSDGSQGIIDSTTWSLTEMCGTHLRVEREDIDPEDTPKFFDNVHSTAKTLLHFVMHCEADAYFQMAIAHKVQALPLTRQLTNLAGNSWNKTLGGNRAERNEYILLHRFNENDYICPDKISSWEKKAQIAAEHKAAKAKAKEAGEEAPKVTITKKKFTGGLVFEPTKGLWDRYILVMDFNSLYPSIIQEYDIDFSTIDWTADGADDIGTMPERAPCQGEPQGILPQLIASLVARRRNVKGLMKDRSITPGKLQQYDITQKALKLTANSMYGCLGYEGSRFYALPLASLTTYKGREILTRTKADAEALDLNVIYGDTDSIFINTNQTDLKEALKIGNDFKKAVNDKYKKLEIDTDAVFERMLLLNKKKYAARKVEDDGSVHLEIKGLDMKRREYCELSKGASQYVLDRILSGDPTETVIEQIHEYLTTLGENIRAGQIPLEHYIVVKRLGKNPQDYPDSKSLPHVQVAMRMKAKGQSAKAGDVIPYIFCLPANGESAKNAKADNAHHPDDVRRQGSTLKIDFEVYLGTQVLPPIERLCEPIEGTEKARLAECLGLDVTRYKSSAVELPEHNFKTLQSQISDAERFKDVDPLKFRCRSCHSTVLFDGLDKNSNGVVSKSGFFCDNMDCLDHLSTASMGVQLDIQIRSYIQKFYEGWLVCDEPTCGNRSRMMRVYGKKCLVPACRGNVHFEYSDSQLYNQLLFFDTLFDADKARSRASGTAGQETVTVLAEANKITLAQLRAVVTKHLDKNGRRWVSMSALFSFVKA</sequence>
<dbReference type="CDD" id="cd05532">
    <property type="entry name" value="POLBc_alpha"/>
    <property type="match status" value="1"/>
</dbReference>
<dbReference type="InterPro" id="IPR017964">
    <property type="entry name" value="DNA-dir_DNA_pol_B_CS"/>
</dbReference>
<comment type="catalytic activity">
    <reaction evidence="12">
        <text>DNA(n) + a 2'-deoxyribonucleoside 5'-triphosphate = DNA(n+1) + diphosphate</text>
        <dbReference type="Rhea" id="RHEA:22508"/>
        <dbReference type="Rhea" id="RHEA-COMP:17339"/>
        <dbReference type="Rhea" id="RHEA-COMP:17340"/>
        <dbReference type="ChEBI" id="CHEBI:33019"/>
        <dbReference type="ChEBI" id="CHEBI:61560"/>
        <dbReference type="ChEBI" id="CHEBI:173112"/>
        <dbReference type="EC" id="2.7.7.7"/>
    </reaction>
</comment>
<evidence type="ECO:0000256" key="9">
    <source>
        <dbReference type="ARBA" id="ARBA00022932"/>
    </source>
</evidence>
<dbReference type="EMBL" id="MCGR01000043">
    <property type="protein sequence ID" value="ORY74068.1"/>
    <property type="molecule type" value="Genomic_DNA"/>
</dbReference>
<dbReference type="SUPFAM" id="SSF56672">
    <property type="entry name" value="DNA/RNA polymerases"/>
    <property type="match status" value="1"/>
</dbReference>
<feature type="compositionally biased region" description="Acidic residues" evidence="13">
    <location>
        <begin position="76"/>
        <end position="85"/>
    </location>
</feature>
<name>A0A1Y2ER99_9BASI</name>
<dbReference type="GO" id="GO:0033554">
    <property type="term" value="P:cellular response to stress"/>
    <property type="evidence" value="ECO:0007669"/>
    <property type="project" value="UniProtKB-ARBA"/>
</dbReference>
<keyword evidence="3 12" id="KW-0808">Transferase</keyword>
<evidence type="ECO:0000259" key="16">
    <source>
        <dbReference type="Pfam" id="PF08996"/>
    </source>
</evidence>
<dbReference type="GO" id="GO:0003688">
    <property type="term" value="F:DNA replication origin binding"/>
    <property type="evidence" value="ECO:0007669"/>
    <property type="project" value="TreeGrafter"/>
</dbReference>
<dbReference type="InterPro" id="IPR024647">
    <property type="entry name" value="DNA_pol_a_cat_su_N"/>
</dbReference>
<organism evidence="18 19">
    <name type="scientific">Leucosporidium creatinivorum</name>
    <dbReference type="NCBI Taxonomy" id="106004"/>
    <lineage>
        <taxon>Eukaryota</taxon>
        <taxon>Fungi</taxon>
        <taxon>Dikarya</taxon>
        <taxon>Basidiomycota</taxon>
        <taxon>Pucciniomycotina</taxon>
        <taxon>Microbotryomycetes</taxon>
        <taxon>Leucosporidiales</taxon>
        <taxon>Leucosporidium</taxon>
    </lineage>
</organism>
<gene>
    <name evidence="18" type="ORF">BCR35DRAFT_306863</name>
</gene>
<dbReference type="Gene3D" id="2.40.50.730">
    <property type="match status" value="1"/>
</dbReference>
<dbReference type="Pfam" id="PF03104">
    <property type="entry name" value="DNA_pol_B_exo1"/>
    <property type="match status" value="1"/>
</dbReference>
<evidence type="ECO:0000256" key="6">
    <source>
        <dbReference type="ARBA" id="ARBA00022723"/>
    </source>
</evidence>
<keyword evidence="10 12" id="KW-0238">DNA-binding</keyword>
<dbReference type="GO" id="GO:0006272">
    <property type="term" value="P:leading strand elongation"/>
    <property type="evidence" value="ECO:0007669"/>
    <property type="project" value="TreeGrafter"/>
</dbReference>
<keyword evidence="7" id="KW-0863">Zinc-finger</keyword>
<dbReference type="EC" id="2.7.7.7" evidence="12"/>
<evidence type="ECO:0000259" key="17">
    <source>
        <dbReference type="Pfam" id="PF12254"/>
    </source>
</evidence>
<evidence type="ECO:0000256" key="7">
    <source>
        <dbReference type="ARBA" id="ARBA00022771"/>
    </source>
</evidence>
<dbReference type="Gene3D" id="3.30.70.2820">
    <property type="match status" value="1"/>
</dbReference>
<dbReference type="FunFam" id="1.10.287.690:FF:000003">
    <property type="entry name" value="DNA polymerase"/>
    <property type="match status" value="1"/>
</dbReference>
<evidence type="ECO:0000256" key="8">
    <source>
        <dbReference type="ARBA" id="ARBA00022833"/>
    </source>
</evidence>
<dbReference type="InterPro" id="IPR006172">
    <property type="entry name" value="DNA-dir_DNA_pol_B"/>
</dbReference>
<evidence type="ECO:0000256" key="4">
    <source>
        <dbReference type="ARBA" id="ARBA00022695"/>
    </source>
</evidence>
<accession>A0A1Y2ER99</accession>
<dbReference type="PANTHER" id="PTHR45861">
    <property type="entry name" value="DNA POLYMERASE ALPHA CATALYTIC SUBUNIT"/>
    <property type="match status" value="1"/>
</dbReference>
<dbReference type="PRINTS" id="PR00106">
    <property type="entry name" value="DNAPOLB"/>
</dbReference>
<dbReference type="GO" id="GO:1902975">
    <property type="term" value="P:mitotic DNA replication initiation"/>
    <property type="evidence" value="ECO:0007669"/>
    <property type="project" value="InterPro"/>
</dbReference>
<proteinExistence type="inferred from homology"/>
<keyword evidence="8" id="KW-0862">Zinc</keyword>
<dbReference type="GO" id="GO:0005658">
    <property type="term" value="C:alpha DNA polymerase:primase complex"/>
    <property type="evidence" value="ECO:0007669"/>
    <property type="project" value="UniProtKB-ARBA"/>
</dbReference>
<keyword evidence="19" id="KW-1185">Reference proteome</keyword>
<comment type="similarity">
    <text evidence="2 12">Belongs to the DNA polymerase type-B family.</text>
</comment>
<keyword evidence="4 12" id="KW-0548">Nucleotidyltransferase</keyword>